<dbReference type="Gene3D" id="2.30.110.10">
    <property type="entry name" value="Electron Transport, Fmn-binding Protein, Chain A"/>
    <property type="match status" value="1"/>
</dbReference>
<gene>
    <name evidence="2" type="ORF">SAMN05421637_0068</name>
</gene>
<evidence type="ECO:0000256" key="1">
    <source>
        <dbReference type="SAM" id="Phobius"/>
    </source>
</evidence>
<dbReference type="STRING" id="1043493.SAMN05421637_0068"/>
<feature type="transmembrane region" description="Helical" evidence="1">
    <location>
        <begin position="70"/>
        <end position="91"/>
    </location>
</feature>
<name>A0A1H6TXB5_9MICO</name>
<dbReference type="RefSeq" id="WP_042212336.1">
    <property type="nucleotide sequence ID" value="NZ_BBLU01000001.1"/>
</dbReference>
<protein>
    <recommendedName>
        <fullName evidence="4">Pyridoxamine 5'-phosphate oxidase</fullName>
    </recommendedName>
</protein>
<keyword evidence="3" id="KW-1185">Reference proteome</keyword>
<keyword evidence="1" id="KW-0472">Membrane</keyword>
<keyword evidence="1" id="KW-0812">Transmembrane</keyword>
<proteinExistence type="predicted"/>
<dbReference type="EMBL" id="FNZI01000001">
    <property type="protein sequence ID" value="SEI80910.1"/>
    <property type="molecule type" value="Genomic_DNA"/>
</dbReference>
<accession>A0A1H6TXB5</accession>
<organism evidence="2 3">
    <name type="scientific">Demequina mangrovi</name>
    <dbReference type="NCBI Taxonomy" id="1043493"/>
    <lineage>
        <taxon>Bacteria</taxon>
        <taxon>Bacillati</taxon>
        <taxon>Actinomycetota</taxon>
        <taxon>Actinomycetes</taxon>
        <taxon>Micrococcales</taxon>
        <taxon>Demequinaceae</taxon>
        <taxon>Demequina</taxon>
    </lineage>
</organism>
<dbReference type="OrthoDB" id="5189532at2"/>
<evidence type="ECO:0008006" key="4">
    <source>
        <dbReference type="Google" id="ProtNLM"/>
    </source>
</evidence>
<keyword evidence="1" id="KW-1133">Transmembrane helix</keyword>
<dbReference type="Proteomes" id="UP000183315">
    <property type="component" value="Unassembled WGS sequence"/>
</dbReference>
<reference evidence="3" key="1">
    <citation type="submission" date="2016-10" db="EMBL/GenBank/DDBJ databases">
        <authorList>
            <person name="Varghese N."/>
        </authorList>
    </citation>
    <scope>NUCLEOTIDE SEQUENCE [LARGE SCALE GENOMIC DNA]</scope>
    <source>
        <strain evidence="3">DSM 24868</strain>
    </source>
</reference>
<dbReference type="eggNOG" id="ENOG5032VVJ">
    <property type="taxonomic scope" value="Bacteria"/>
</dbReference>
<feature type="transmembrane region" description="Helical" evidence="1">
    <location>
        <begin position="40"/>
        <end position="64"/>
    </location>
</feature>
<sequence length="313" mass="34517">MALSAEDLELVDQMQQRELHLKRRQRATDRVRYELRRYQGVVVAVVAAAVALLDVVVIVTILGGLPQRDVAWVVFVASILIAAALGSMVGHDLLGRAWGRRLVAGKERALLRKYAGDLHSGRRWLHFYYRDEDISAYIPQILTFLETGRCGSVGDALALAQESAREKGSLFAERAHALFAEVAGQTNTVIVSNATEAGEPSSRIMRFVRTERPGVWYVTTAPQGVTPTEYAPGQVALVTSPTPDGATITSTDVRIRRAGIPFSDVAALYDAQVPGYTDGMTEDEQSYELVFELTMRSAKVDTWLEHAMVHFDL</sequence>
<dbReference type="InterPro" id="IPR012349">
    <property type="entry name" value="Split_barrel_FMN-bd"/>
</dbReference>
<dbReference type="AlphaFoldDB" id="A0A1H6TXB5"/>
<evidence type="ECO:0000313" key="2">
    <source>
        <dbReference type="EMBL" id="SEI80910.1"/>
    </source>
</evidence>
<evidence type="ECO:0000313" key="3">
    <source>
        <dbReference type="Proteomes" id="UP000183315"/>
    </source>
</evidence>